<dbReference type="GO" id="GO:0006637">
    <property type="term" value="P:acyl-CoA metabolic process"/>
    <property type="evidence" value="ECO:0007669"/>
    <property type="project" value="TreeGrafter"/>
</dbReference>
<evidence type="ECO:0000256" key="10">
    <source>
        <dbReference type="SAM" id="Phobius"/>
    </source>
</evidence>
<reference evidence="12 13" key="1">
    <citation type="journal article" date="2014" name="Genome Announc.">
        <title>Draft Genome Sequences of Marinobacter similis A3d10T and Marinobacter salarius R9SW1T.</title>
        <authorList>
            <person name="Ivanova E.P."/>
            <person name="Ng H.J."/>
            <person name="Webb H.K."/>
            <person name="Feng G."/>
            <person name="Oshima K."/>
            <person name="Hattori M."/>
            <person name="Ohkuma M."/>
            <person name="Sergeev A.F."/>
            <person name="Mikhailov V.V."/>
            <person name="Crawford R.J."/>
            <person name="Sawabe T."/>
        </authorList>
    </citation>
    <scope>NUCLEOTIDE SEQUENCE [LARGE SCALE GENOMIC DNA]</scope>
    <source>
        <strain evidence="13">A3d10 and R9SW1</strain>
    </source>
</reference>
<dbReference type="KEGG" id="msr:AU15_02530"/>
<dbReference type="Pfam" id="PF03061">
    <property type="entry name" value="4HBT"/>
    <property type="match status" value="1"/>
</dbReference>
<dbReference type="EMBL" id="CP007152">
    <property type="protein sequence ID" value="AHI30655.1"/>
    <property type="molecule type" value="Genomic_DNA"/>
</dbReference>
<keyword evidence="3" id="KW-0645">Protease</keyword>
<evidence type="ECO:0000256" key="8">
    <source>
        <dbReference type="PROSITE-ProRule" id="PRU01106"/>
    </source>
</evidence>
<dbReference type="GO" id="GO:0004222">
    <property type="term" value="F:metalloendopeptidase activity"/>
    <property type="evidence" value="ECO:0007669"/>
    <property type="project" value="InterPro"/>
</dbReference>
<evidence type="ECO:0000313" key="12">
    <source>
        <dbReference type="EMBL" id="AHI30655.1"/>
    </source>
</evidence>
<dbReference type="SUPFAM" id="SSF54637">
    <property type="entry name" value="Thioesterase/thiol ester dehydrase-isomerase"/>
    <property type="match status" value="1"/>
</dbReference>
<dbReference type="InterPro" id="IPR029069">
    <property type="entry name" value="HotDog_dom_sf"/>
</dbReference>
<feature type="compositionally biased region" description="Basic and acidic residues" evidence="9">
    <location>
        <begin position="511"/>
        <end position="520"/>
    </location>
</feature>
<dbReference type="Pfam" id="PF01435">
    <property type="entry name" value="Peptidase_M48"/>
    <property type="match status" value="1"/>
</dbReference>
<comment type="similarity">
    <text evidence="2">Belongs to the acyl coenzyme A hydrolase family.</text>
</comment>
<dbReference type="InterPro" id="IPR055518">
    <property type="entry name" value="DUF7092"/>
</dbReference>
<dbReference type="InterPro" id="IPR040170">
    <property type="entry name" value="Cytosol_ACT"/>
</dbReference>
<name>W5YNN7_9GAMM</name>
<keyword evidence="4" id="KW-0479">Metal-binding</keyword>
<dbReference type="GO" id="GO:0006508">
    <property type="term" value="P:proteolysis"/>
    <property type="evidence" value="ECO:0007669"/>
    <property type="project" value="UniProtKB-KW"/>
</dbReference>
<feature type="domain" description="HotDog ACOT-type" evidence="11">
    <location>
        <begin position="384"/>
        <end position="496"/>
    </location>
</feature>
<dbReference type="Gene3D" id="3.30.2010.10">
    <property type="entry name" value="Metalloproteases ('zincins'), catalytic domain"/>
    <property type="match status" value="1"/>
</dbReference>
<evidence type="ECO:0000256" key="6">
    <source>
        <dbReference type="ARBA" id="ARBA00022833"/>
    </source>
</evidence>
<evidence type="ECO:0000256" key="2">
    <source>
        <dbReference type="ARBA" id="ARBA00010458"/>
    </source>
</evidence>
<gene>
    <name evidence="12" type="ORF">AU15_02530</name>
</gene>
<keyword evidence="10" id="KW-0812">Transmembrane</keyword>
<dbReference type="Pfam" id="PF23368">
    <property type="entry name" value="DUF7092"/>
    <property type="match status" value="1"/>
</dbReference>
<evidence type="ECO:0000256" key="9">
    <source>
        <dbReference type="SAM" id="MobiDB-lite"/>
    </source>
</evidence>
<dbReference type="PROSITE" id="PS51770">
    <property type="entry name" value="HOTDOG_ACOT"/>
    <property type="match status" value="1"/>
</dbReference>
<protein>
    <submittedName>
        <fullName evidence="12">Acyl-CoA thioester hydrolase</fullName>
    </submittedName>
</protein>
<evidence type="ECO:0000256" key="7">
    <source>
        <dbReference type="ARBA" id="ARBA00023049"/>
    </source>
</evidence>
<dbReference type="InterPro" id="IPR006683">
    <property type="entry name" value="Thioestr_dom"/>
</dbReference>
<keyword evidence="10" id="KW-1133">Transmembrane helix</keyword>
<evidence type="ECO:0000256" key="3">
    <source>
        <dbReference type="ARBA" id="ARBA00022670"/>
    </source>
</evidence>
<dbReference type="GO" id="GO:0052816">
    <property type="term" value="F:long-chain fatty acyl-CoA hydrolase activity"/>
    <property type="evidence" value="ECO:0007669"/>
    <property type="project" value="TreeGrafter"/>
</dbReference>
<sequence length="537" mass="58589">MPSMSTSPPSEVTIEGQFYSGNDSSRRGAVLRSAAGVIIVDAGDTRLRLAHDDVTISPRIGNTPRYLHLPDDGVFETEDNAAVDQLSRQSRRGRGNRLLHALENHLGLILVAVVVTIATTGAAFVWGVPWAAQAVANALPNSIAEQVGDSTLTTLDSTWLEPSSLSEERQQALQAHFEPFLTPVAGKDLRVIFRSSPAIGANAMALPDGTMIFTDDLVNLAEDDNELTAILAHEIGHVAHNHGMKGMVQSSLTFWLIVMMTGDLSAFSDATVVVPAVMMSLSYSRDMEREADAYALKAMTDHDLDPTHFVTIMERLMAAHARTVPQRPRKALAGGTAFATCCRATRKRASASNALNRRPDRYSSDTFITGSTHDAIQTHQPVAASAIDKHVYKVFPNDMNAHQTVFGGMIMAKCDRLALVVAERHSGHVCVTAAVDSIHFRAPAKGNDTLLFSLALNRSWGSSMEIGARVEAENSYTGESRHILSAFFTFVALDENDNPVDVPAVEPETDDEKRRFNNAEIRREGRLETRKKLSERH</sequence>
<feature type="region of interest" description="Disordered" evidence="9">
    <location>
        <begin position="499"/>
        <end position="520"/>
    </location>
</feature>
<keyword evidence="10" id="KW-0472">Membrane</keyword>
<dbReference type="AlphaFoldDB" id="W5YNN7"/>
<dbReference type="GO" id="GO:0005829">
    <property type="term" value="C:cytosol"/>
    <property type="evidence" value="ECO:0007669"/>
    <property type="project" value="TreeGrafter"/>
</dbReference>
<feature type="transmembrane region" description="Helical" evidence="10">
    <location>
        <begin position="106"/>
        <end position="132"/>
    </location>
</feature>
<dbReference type="InterPro" id="IPR033120">
    <property type="entry name" value="HOTDOG_ACOT"/>
</dbReference>
<organism evidence="12 13">
    <name type="scientific">Marinobacter salarius</name>
    <dbReference type="NCBI Taxonomy" id="1420917"/>
    <lineage>
        <taxon>Bacteria</taxon>
        <taxon>Pseudomonadati</taxon>
        <taxon>Pseudomonadota</taxon>
        <taxon>Gammaproteobacteria</taxon>
        <taxon>Pseudomonadales</taxon>
        <taxon>Marinobacteraceae</taxon>
        <taxon>Marinobacter</taxon>
    </lineage>
</organism>
<evidence type="ECO:0000259" key="11">
    <source>
        <dbReference type="PROSITE" id="PS51770"/>
    </source>
</evidence>
<evidence type="ECO:0000313" key="13">
    <source>
        <dbReference type="Proteomes" id="UP000035081"/>
    </source>
</evidence>
<keyword evidence="5 8" id="KW-0378">Hydrolase</keyword>
<dbReference type="InterPro" id="IPR001915">
    <property type="entry name" value="Peptidase_M48"/>
</dbReference>
<dbReference type="CDD" id="cd03442">
    <property type="entry name" value="BFIT_BACH"/>
    <property type="match status" value="1"/>
</dbReference>
<dbReference type="PANTHER" id="PTHR11049">
    <property type="entry name" value="ACYL COENZYME A THIOESTER HYDROLASE"/>
    <property type="match status" value="1"/>
</dbReference>
<comment type="cofactor">
    <cofactor evidence="1">
        <name>Zn(2+)</name>
        <dbReference type="ChEBI" id="CHEBI:29105"/>
    </cofactor>
</comment>
<dbReference type="Gene3D" id="3.10.129.10">
    <property type="entry name" value="Hotdog Thioesterase"/>
    <property type="match status" value="1"/>
</dbReference>
<dbReference type="GO" id="GO:0046872">
    <property type="term" value="F:metal ion binding"/>
    <property type="evidence" value="ECO:0007669"/>
    <property type="project" value="UniProtKB-KW"/>
</dbReference>
<keyword evidence="7" id="KW-0482">Metalloprotease</keyword>
<evidence type="ECO:0000256" key="1">
    <source>
        <dbReference type="ARBA" id="ARBA00001947"/>
    </source>
</evidence>
<evidence type="ECO:0000256" key="4">
    <source>
        <dbReference type="ARBA" id="ARBA00022723"/>
    </source>
</evidence>
<keyword evidence="6" id="KW-0862">Zinc</keyword>
<evidence type="ECO:0000256" key="5">
    <source>
        <dbReference type="ARBA" id="ARBA00022801"/>
    </source>
</evidence>
<proteinExistence type="inferred from homology"/>
<accession>W5YNN7</accession>
<dbReference type="HOGENOM" id="CLU_506981_0_0_6"/>
<dbReference type="CDD" id="cd07332">
    <property type="entry name" value="M48C_Oma1_like"/>
    <property type="match status" value="1"/>
</dbReference>
<dbReference type="Proteomes" id="UP000035081">
    <property type="component" value="Chromosome"/>
</dbReference>
<dbReference type="PANTHER" id="PTHR11049:SF16">
    <property type="entry name" value="PROTEIN VDLD"/>
    <property type="match status" value="1"/>
</dbReference>